<dbReference type="Gene3D" id="1.10.510.10">
    <property type="entry name" value="Transferase(Phosphotransferase) domain 1"/>
    <property type="match status" value="1"/>
</dbReference>
<evidence type="ECO:0000256" key="2">
    <source>
        <dbReference type="ARBA" id="ARBA00022840"/>
    </source>
</evidence>
<keyword evidence="6" id="KW-1185">Reference proteome</keyword>
<dbReference type="InterPro" id="IPR011009">
    <property type="entry name" value="Kinase-like_dom_sf"/>
</dbReference>
<keyword evidence="5" id="KW-0496">Mitochondrion</keyword>
<sequence>MTTTATSPETRRCERDQLVAGLTSQYHIGRCLGEPGAFGSVFSVQDRITGEKFAAKILKIPAVDSPHYDVLMNLYRKEVDILGSLNHTSIVRLERVIRSASHIYLVMERCMGGDLFDYIGERGGRLPEREAAIIFRQVLDPVVYLHEVAGVAHCDIKLSNIMFTKPKSCHDIKLIDFGLSSRCQAGAVLTGRTGTTAFMAPEQIKQRYGMQVDLWSLGVVLYIMLFGYSPWDPYCTSDNRTIESVVLRGFRNDTMPGHGPWFPKSIPASDLAKDLIHKLMRYNPDHRISASDAMDHPWIALHVPS</sequence>
<dbReference type="GO" id="GO:0004672">
    <property type="term" value="F:protein kinase activity"/>
    <property type="evidence" value="ECO:0007669"/>
    <property type="project" value="InterPro"/>
</dbReference>
<dbReference type="PROSITE" id="PS00108">
    <property type="entry name" value="PROTEIN_KINASE_ST"/>
    <property type="match status" value="1"/>
</dbReference>
<evidence type="ECO:0000313" key="7">
    <source>
        <dbReference type="Proteomes" id="UP000290189"/>
    </source>
</evidence>
<dbReference type="Proteomes" id="UP000039324">
    <property type="component" value="Unassembled WGS sequence"/>
</dbReference>
<dbReference type="EMBL" id="CDSF01000112">
    <property type="protein sequence ID" value="CEP01400.1"/>
    <property type="molecule type" value="Genomic_DNA"/>
</dbReference>
<feature type="domain" description="Protein kinase" evidence="3">
    <location>
        <begin position="26"/>
        <end position="299"/>
    </location>
</feature>
<dbReference type="OrthoDB" id="193931at2759"/>
<dbReference type="GO" id="GO:0005524">
    <property type="term" value="F:ATP binding"/>
    <property type="evidence" value="ECO:0007669"/>
    <property type="project" value="UniProtKB-KW"/>
</dbReference>
<evidence type="ECO:0000259" key="3">
    <source>
        <dbReference type="PROSITE" id="PS50011"/>
    </source>
</evidence>
<accession>A0A0G4J1D9</accession>
<evidence type="ECO:0000256" key="1">
    <source>
        <dbReference type="ARBA" id="ARBA00022741"/>
    </source>
</evidence>
<name>A0A0G4J1D9_PLABS</name>
<dbReference type="OMA" id="NILMELC"/>
<organism evidence="4 6">
    <name type="scientific">Plasmodiophora brassicae</name>
    <name type="common">Clubroot disease agent</name>
    <dbReference type="NCBI Taxonomy" id="37360"/>
    <lineage>
        <taxon>Eukaryota</taxon>
        <taxon>Sar</taxon>
        <taxon>Rhizaria</taxon>
        <taxon>Endomyxa</taxon>
        <taxon>Phytomyxea</taxon>
        <taxon>Plasmodiophorida</taxon>
        <taxon>Plasmodiophoridae</taxon>
        <taxon>Plasmodiophora</taxon>
    </lineage>
</organism>
<gene>
    <name evidence="4" type="ORF">PBRA_002006</name>
    <name evidence="5" type="ORF">PLBR_LOCUS8632</name>
</gene>
<evidence type="ECO:0000313" key="5">
    <source>
        <dbReference type="EMBL" id="SPR01417.1"/>
    </source>
</evidence>
<protein>
    <recommendedName>
        <fullName evidence="3">Protein kinase domain-containing protein</fullName>
    </recommendedName>
</protein>
<dbReference type="SUPFAM" id="SSF56112">
    <property type="entry name" value="Protein kinase-like (PK-like)"/>
    <property type="match status" value="1"/>
</dbReference>
<dbReference type="AlphaFoldDB" id="A0A0G4J1D9"/>
<reference evidence="5 7" key="2">
    <citation type="submission" date="2018-03" db="EMBL/GenBank/DDBJ databases">
        <authorList>
            <person name="Fogelqvist J."/>
        </authorList>
    </citation>
    <scope>NUCLEOTIDE SEQUENCE [LARGE SCALE GENOMIC DNA]</scope>
</reference>
<dbReference type="InterPro" id="IPR008271">
    <property type="entry name" value="Ser/Thr_kinase_AS"/>
</dbReference>
<geneLocation type="mitochondrion" evidence="5"/>
<dbReference type="Pfam" id="PF00069">
    <property type="entry name" value="Pkinase"/>
    <property type="match status" value="1"/>
</dbReference>
<dbReference type="EMBL" id="OVEO01000017">
    <property type="protein sequence ID" value="SPR01417.1"/>
    <property type="molecule type" value="Genomic_DNA"/>
</dbReference>
<dbReference type="STRING" id="37360.A0A0G4J1D9"/>
<dbReference type="SMART" id="SM00220">
    <property type="entry name" value="S_TKc"/>
    <property type="match status" value="1"/>
</dbReference>
<proteinExistence type="predicted"/>
<dbReference type="PANTHER" id="PTHR24347">
    <property type="entry name" value="SERINE/THREONINE-PROTEIN KINASE"/>
    <property type="match status" value="1"/>
</dbReference>
<reference evidence="4 6" key="1">
    <citation type="submission" date="2015-02" db="EMBL/GenBank/DDBJ databases">
        <authorList>
            <person name="Chooi Y.-H."/>
        </authorList>
    </citation>
    <scope>NUCLEOTIDE SEQUENCE [LARGE SCALE GENOMIC DNA]</scope>
    <source>
        <strain evidence="4">E3</strain>
    </source>
</reference>
<evidence type="ECO:0000313" key="4">
    <source>
        <dbReference type="EMBL" id="CEP01400.1"/>
    </source>
</evidence>
<evidence type="ECO:0000313" key="6">
    <source>
        <dbReference type="Proteomes" id="UP000039324"/>
    </source>
</evidence>
<keyword evidence="2" id="KW-0067">ATP-binding</keyword>
<dbReference type="Proteomes" id="UP000290189">
    <property type="component" value="Unassembled WGS sequence"/>
</dbReference>
<keyword evidence="1" id="KW-0547">Nucleotide-binding</keyword>
<dbReference type="FunFam" id="1.10.510.10:FF:000571">
    <property type="entry name" value="Maternal embryonic leucine zipper kinase"/>
    <property type="match status" value="1"/>
</dbReference>
<dbReference type="PROSITE" id="PS50011">
    <property type="entry name" value="PROTEIN_KINASE_DOM"/>
    <property type="match status" value="1"/>
</dbReference>
<dbReference type="InterPro" id="IPR000719">
    <property type="entry name" value="Prot_kinase_dom"/>
</dbReference>